<dbReference type="NCBIfam" id="TIGR04474">
    <property type="entry name" value="tcm_partner"/>
    <property type="match status" value="1"/>
</dbReference>
<sequence length="297" mass="33206">MAGLPEVGPWAKEKLDALARYLDFYTKVLKNQPWRTVYLDGYAGGGRAIVRAGERAASDKPGLFDHEMPIDVEVRELIDGSPRVALGIANPFDRYVLIDPNPDRAAELEALKREFAGSRTINVLQTTAAGGIDWVTAQPISRRTHRGVAFLDPFGAKLDWASIQKLADTGLFEVVVNFALGMAIQRMLPNSGEVPTNWAATLDSYFGSRAWFEEVYRRREGGLFAASGFEKRPDYLERLLELYRARLRSAFGHVSTPRLIRNTRGAPLYYILWAGPNKKGLEGANYILTMGERLSQR</sequence>
<dbReference type="RefSeq" id="WP_104517875.1">
    <property type="nucleotide sequence ID" value="NZ_NHRY01000062.1"/>
</dbReference>
<proteinExistence type="predicted"/>
<organism evidence="1 2">
    <name type="scientific">Rhodopila globiformis</name>
    <name type="common">Rhodopseudomonas globiformis</name>
    <dbReference type="NCBI Taxonomy" id="1071"/>
    <lineage>
        <taxon>Bacteria</taxon>
        <taxon>Pseudomonadati</taxon>
        <taxon>Pseudomonadota</taxon>
        <taxon>Alphaproteobacteria</taxon>
        <taxon>Acetobacterales</taxon>
        <taxon>Acetobacteraceae</taxon>
        <taxon>Rhodopila</taxon>
    </lineage>
</organism>
<keyword evidence="2" id="KW-1185">Reference proteome</keyword>
<reference evidence="1 2" key="1">
    <citation type="journal article" date="2018" name="Arch. Microbiol.">
        <title>New insights into the metabolic potential of the phototrophic purple bacterium Rhodopila globiformis DSM 161(T) from its draft genome sequence and evidence for a vanadium-dependent nitrogenase.</title>
        <authorList>
            <person name="Imhoff J.F."/>
            <person name="Rahn T."/>
            <person name="Kunzel S."/>
            <person name="Neulinger S.C."/>
        </authorList>
    </citation>
    <scope>NUCLEOTIDE SEQUENCE [LARGE SCALE GENOMIC DNA]</scope>
    <source>
        <strain evidence="1 2">DSM 161</strain>
    </source>
</reference>
<dbReference type="InterPro" id="IPR031009">
    <property type="entry name" value="Tcm_partner"/>
</dbReference>
<dbReference type="AlphaFoldDB" id="A0A2S6NLB7"/>
<protein>
    <recommendedName>
        <fullName evidence="3">Three-Cys-motif partner protein TcmP</fullName>
    </recommendedName>
</protein>
<evidence type="ECO:0008006" key="3">
    <source>
        <dbReference type="Google" id="ProtNLM"/>
    </source>
</evidence>
<comment type="caution">
    <text evidence="1">The sequence shown here is derived from an EMBL/GenBank/DDBJ whole genome shotgun (WGS) entry which is preliminary data.</text>
</comment>
<name>A0A2S6NLB7_RHOGL</name>
<dbReference type="EMBL" id="NHRY01000062">
    <property type="protein sequence ID" value="PPQ36085.1"/>
    <property type="molecule type" value="Genomic_DNA"/>
</dbReference>
<dbReference type="Proteomes" id="UP000239724">
    <property type="component" value="Unassembled WGS sequence"/>
</dbReference>
<evidence type="ECO:0000313" key="2">
    <source>
        <dbReference type="Proteomes" id="UP000239724"/>
    </source>
</evidence>
<evidence type="ECO:0000313" key="1">
    <source>
        <dbReference type="EMBL" id="PPQ36085.1"/>
    </source>
</evidence>
<accession>A0A2S6NLB7</accession>
<dbReference type="OrthoDB" id="7838592at2"/>
<gene>
    <name evidence="1" type="ORF">CCS01_05655</name>
</gene>